<dbReference type="EMBL" id="JACIFD010000004">
    <property type="protein sequence ID" value="MBB4071211.1"/>
    <property type="molecule type" value="Genomic_DNA"/>
</dbReference>
<feature type="transmembrane region" description="Helical" evidence="5">
    <location>
        <begin position="139"/>
        <end position="158"/>
    </location>
</feature>
<feature type="transmembrane region" description="Helical" evidence="5">
    <location>
        <begin position="243"/>
        <end position="261"/>
    </location>
</feature>
<dbReference type="Pfam" id="PF07690">
    <property type="entry name" value="MFS_1"/>
    <property type="match status" value="1"/>
</dbReference>
<feature type="transmembrane region" description="Helical" evidence="5">
    <location>
        <begin position="47"/>
        <end position="67"/>
    </location>
</feature>
<keyword evidence="8" id="KW-1185">Reference proteome</keyword>
<dbReference type="Proteomes" id="UP000571183">
    <property type="component" value="Unassembled WGS sequence"/>
</dbReference>
<keyword evidence="3 5" id="KW-1133">Transmembrane helix</keyword>
<evidence type="ECO:0000256" key="4">
    <source>
        <dbReference type="ARBA" id="ARBA00023136"/>
    </source>
</evidence>
<feature type="transmembrane region" description="Helical" evidence="5">
    <location>
        <begin position="14"/>
        <end position="41"/>
    </location>
</feature>
<dbReference type="GO" id="GO:0022857">
    <property type="term" value="F:transmembrane transporter activity"/>
    <property type="evidence" value="ECO:0007669"/>
    <property type="project" value="InterPro"/>
</dbReference>
<sequence>MADKHPVITQRRTLTVLAITQIFGTIGLGVAPSIGVLLASIVTDNEAFAGIARTASTFGAALFGIPLATFASRFGRRPALSVGWFSAAIGALILAGAAHLSSLPLLVCGLTLIGAGNAAGMQTRFAATDRAPAGSSGKALALIVWIGTIGSVLGPNLGVPGRYLGELFGLNLYAAAFALAALMLAVAGTLIFTLLRPDPLQQVLAQQRGGGSTTATTGQPPRGYAAKLAAIWQLVGSNRNARYATVTLVGAHIVMVAIMTMTPVHLQHHGGSIELIGITISLHVLGMYGLSPLAGYLGDKIGARPTILFGTFLLAAAIALCFGFADSHSLMILALTLLGFGWSFVFVPASALYAVSLPAAQRATAQGGLDAVANLCAALAALSSGLVMYVTSFPSLALLCGVFLVPLLLLRPQPAAG</sequence>
<feature type="transmembrane region" description="Helical" evidence="5">
    <location>
        <begin position="306"/>
        <end position="325"/>
    </location>
</feature>
<evidence type="ECO:0000256" key="5">
    <source>
        <dbReference type="SAM" id="Phobius"/>
    </source>
</evidence>
<dbReference type="AlphaFoldDB" id="A0A840DCL8"/>
<evidence type="ECO:0000313" key="8">
    <source>
        <dbReference type="Proteomes" id="UP000571183"/>
    </source>
</evidence>
<accession>A0A840DCL8</accession>
<dbReference type="SUPFAM" id="SSF103473">
    <property type="entry name" value="MFS general substrate transporter"/>
    <property type="match status" value="1"/>
</dbReference>
<feature type="domain" description="Major facilitator superfamily (MFS) profile" evidence="6">
    <location>
        <begin position="13"/>
        <end position="415"/>
    </location>
</feature>
<feature type="transmembrane region" description="Helical" evidence="5">
    <location>
        <begin position="104"/>
        <end position="127"/>
    </location>
</feature>
<keyword evidence="4 5" id="KW-0472">Membrane</keyword>
<organism evidence="7 8">
    <name type="scientific">Canibacter oris</name>
    <dbReference type="NCBI Taxonomy" id="1365628"/>
    <lineage>
        <taxon>Bacteria</taxon>
        <taxon>Bacillati</taxon>
        <taxon>Actinomycetota</taxon>
        <taxon>Actinomycetes</taxon>
        <taxon>Micrococcales</taxon>
        <taxon>Microbacteriaceae</taxon>
        <taxon>Canibacter</taxon>
    </lineage>
</organism>
<dbReference type="PANTHER" id="PTHR23534">
    <property type="entry name" value="MFS PERMEASE"/>
    <property type="match status" value="1"/>
</dbReference>
<dbReference type="Gene3D" id="1.20.1250.20">
    <property type="entry name" value="MFS general substrate transporter like domains"/>
    <property type="match status" value="1"/>
</dbReference>
<dbReference type="InterPro" id="IPR020846">
    <property type="entry name" value="MFS_dom"/>
</dbReference>
<dbReference type="GO" id="GO:0005886">
    <property type="term" value="C:plasma membrane"/>
    <property type="evidence" value="ECO:0007669"/>
    <property type="project" value="UniProtKB-SubCell"/>
</dbReference>
<keyword evidence="2 5" id="KW-0812">Transmembrane</keyword>
<dbReference type="RefSeq" id="WP_183304350.1">
    <property type="nucleotide sequence ID" value="NZ_JACIFD010000004.1"/>
</dbReference>
<evidence type="ECO:0000256" key="1">
    <source>
        <dbReference type="ARBA" id="ARBA00004651"/>
    </source>
</evidence>
<evidence type="ECO:0000259" key="6">
    <source>
        <dbReference type="PROSITE" id="PS50850"/>
    </source>
</evidence>
<feature type="transmembrane region" description="Helical" evidence="5">
    <location>
        <begin position="331"/>
        <end position="355"/>
    </location>
</feature>
<dbReference type="PROSITE" id="PS50850">
    <property type="entry name" value="MFS"/>
    <property type="match status" value="1"/>
</dbReference>
<name>A0A840DCL8_9MICO</name>
<feature type="transmembrane region" description="Helical" evidence="5">
    <location>
        <begin position="170"/>
        <end position="195"/>
    </location>
</feature>
<feature type="transmembrane region" description="Helical" evidence="5">
    <location>
        <begin position="273"/>
        <end position="294"/>
    </location>
</feature>
<comment type="caution">
    <text evidence="7">The sequence shown here is derived from an EMBL/GenBank/DDBJ whole genome shotgun (WGS) entry which is preliminary data.</text>
</comment>
<feature type="transmembrane region" description="Helical" evidence="5">
    <location>
        <begin position="393"/>
        <end position="410"/>
    </location>
</feature>
<comment type="subcellular location">
    <subcellularLocation>
        <location evidence="1">Cell membrane</location>
        <topology evidence="1">Multi-pass membrane protein</topology>
    </subcellularLocation>
</comment>
<dbReference type="PANTHER" id="PTHR23534:SF1">
    <property type="entry name" value="MAJOR FACILITATOR SUPERFAMILY PROTEIN"/>
    <property type="match status" value="1"/>
</dbReference>
<reference evidence="7" key="1">
    <citation type="submission" date="2020-08" db="EMBL/GenBank/DDBJ databases">
        <title>Sequencing the genomes of 1000 actinobacteria strains.</title>
        <authorList>
            <person name="Klenk H.-P."/>
        </authorList>
    </citation>
    <scope>NUCLEOTIDE SEQUENCE [LARGE SCALE GENOMIC DNA]</scope>
    <source>
        <strain evidence="7">DSM 27064</strain>
    </source>
</reference>
<feature type="transmembrane region" description="Helical" evidence="5">
    <location>
        <begin position="79"/>
        <end position="98"/>
    </location>
</feature>
<gene>
    <name evidence="7" type="ORF">F5897_000503</name>
</gene>
<proteinExistence type="predicted"/>
<evidence type="ECO:0000256" key="2">
    <source>
        <dbReference type="ARBA" id="ARBA00022692"/>
    </source>
</evidence>
<evidence type="ECO:0000313" key="7">
    <source>
        <dbReference type="EMBL" id="MBB4071211.1"/>
    </source>
</evidence>
<evidence type="ECO:0000256" key="3">
    <source>
        <dbReference type="ARBA" id="ARBA00022989"/>
    </source>
</evidence>
<protein>
    <submittedName>
        <fullName evidence="7">MFS family permease</fullName>
    </submittedName>
</protein>
<dbReference type="InterPro" id="IPR011701">
    <property type="entry name" value="MFS"/>
</dbReference>
<dbReference type="InterPro" id="IPR036259">
    <property type="entry name" value="MFS_trans_sf"/>
</dbReference>
<feature type="transmembrane region" description="Helical" evidence="5">
    <location>
        <begin position="367"/>
        <end position="387"/>
    </location>
</feature>